<dbReference type="RefSeq" id="WP_230221100.1">
    <property type="nucleotide sequence ID" value="NZ_JAJKFT010000010.1"/>
</dbReference>
<dbReference type="InterPro" id="IPR011453">
    <property type="entry name" value="DUF1559"/>
</dbReference>
<dbReference type="PANTHER" id="PTHR30093">
    <property type="entry name" value="GENERAL SECRETION PATHWAY PROTEIN G"/>
    <property type="match status" value="1"/>
</dbReference>
<dbReference type="PANTHER" id="PTHR30093:SF2">
    <property type="entry name" value="TYPE II SECRETION SYSTEM PROTEIN H"/>
    <property type="match status" value="1"/>
</dbReference>
<dbReference type="AlphaFoldDB" id="A0A9X1MRB9"/>
<protein>
    <submittedName>
        <fullName evidence="3">DUF1559 domain-containing protein</fullName>
    </submittedName>
</protein>
<proteinExistence type="predicted"/>
<dbReference type="Proteomes" id="UP001139103">
    <property type="component" value="Unassembled WGS sequence"/>
</dbReference>
<dbReference type="InterPro" id="IPR027558">
    <property type="entry name" value="Pre_pil_HX9DG_C"/>
</dbReference>
<dbReference type="NCBIfam" id="TIGR04294">
    <property type="entry name" value="pre_pil_HX9DG"/>
    <property type="match status" value="1"/>
</dbReference>
<organism evidence="3 4">
    <name type="scientific">Blastopirellula sediminis</name>
    <dbReference type="NCBI Taxonomy" id="2894196"/>
    <lineage>
        <taxon>Bacteria</taxon>
        <taxon>Pseudomonadati</taxon>
        <taxon>Planctomycetota</taxon>
        <taxon>Planctomycetia</taxon>
        <taxon>Pirellulales</taxon>
        <taxon>Pirellulaceae</taxon>
        <taxon>Blastopirellula</taxon>
    </lineage>
</organism>
<dbReference type="InterPro" id="IPR045584">
    <property type="entry name" value="Pilin-like"/>
</dbReference>
<feature type="transmembrane region" description="Helical" evidence="1">
    <location>
        <begin position="20"/>
        <end position="41"/>
    </location>
</feature>
<evidence type="ECO:0000256" key="1">
    <source>
        <dbReference type="SAM" id="Phobius"/>
    </source>
</evidence>
<sequence>MHSSLLDPPPARLRRIGFTLVELLVVIAIIGVLIALLLPAVQQAREAARRMSCTNNMKQIGLALHNYHDTHLRFPAGAYSGHVTCTASGQPMGGSTSECNKVWAPWTVMILPYMEEGPLYDKFDFTKIFPPFTDSCSSPNKQWQQQPLKKYQCPSDPLSNGDTPTLNYLTCQGGGDPTVFEPVLNAACSGSSSPTRVFFTNGMFYNNSKTRFADVTDGTTNTFMVGEGMYHFLLGSHPSIKNRATSWASGELANNPYGTPITQCAAGNSINSAPQIATSHQLPEMSHTFGSRHPGGCLFTLGDASVHFVSENIDLAVYRSLGRRGDDLPTGGWN</sequence>
<accession>A0A9X1MRB9</accession>
<keyword evidence="4" id="KW-1185">Reference proteome</keyword>
<dbReference type="Gene3D" id="3.30.700.10">
    <property type="entry name" value="Glycoprotein, Type 4 Pilin"/>
    <property type="match status" value="1"/>
</dbReference>
<dbReference type="Pfam" id="PF07596">
    <property type="entry name" value="SBP_bac_10"/>
    <property type="match status" value="1"/>
</dbReference>
<dbReference type="NCBIfam" id="TIGR02532">
    <property type="entry name" value="IV_pilin_GFxxxE"/>
    <property type="match status" value="1"/>
</dbReference>
<dbReference type="Pfam" id="PF07963">
    <property type="entry name" value="N_methyl"/>
    <property type="match status" value="1"/>
</dbReference>
<keyword evidence="1" id="KW-1133">Transmembrane helix</keyword>
<name>A0A9X1MRB9_9BACT</name>
<evidence type="ECO:0000313" key="4">
    <source>
        <dbReference type="Proteomes" id="UP001139103"/>
    </source>
</evidence>
<gene>
    <name evidence="3" type="ORF">LOC68_17455</name>
</gene>
<dbReference type="EMBL" id="JAJKFT010000010">
    <property type="protein sequence ID" value="MCC9630184.1"/>
    <property type="molecule type" value="Genomic_DNA"/>
</dbReference>
<keyword evidence="1" id="KW-0472">Membrane</keyword>
<evidence type="ECO:0000259" key="2">
    <source>
        <dbReference type="Pfam" id="PF07596"/>
    </source>
</evidence>
<feature type="domain" description="DUF1559" evidence="2">
    <location>
        <begin position="42"/>
        <end position="315"/>
    </location>
</feature>
<reference evidence="3" key="1">
    <citation type="submission" date="2021-11" db="EMBL/GenBank/DDBJ databases">
        <title>Genome sequence.</title>
        <authorList>
            <person name="Sun Q."/>
        </authorList>
    </citation>
    <scope>NUCLEOTIDE SEQUENCE</scope>
    <source>
        <strain evidence="3">JC732</strain>
    </source>
</reference>
<dbReference type="SUPFAM" id="SSF54523">
    <property type="entry name" value="Pili subunits"/>
    <property type="match status" value="1"/>
</dbReference>
<comment type="caution">
    <text evidence="3">The sequence shown here is derived from an EMBL/GenBank/DDBJ whole genome shotgun (WGS) entry which is preliminary data.</text>
</comment>
<dbReference type="InterPro" id="IPR012902">
    <property type="entry name" value="N_methyl_site"/>
</dbReference>
<keyword evidence="1" id="KW-0812">Transmembrane</keyword>
<evidence type="ECO:0000313" key="3">
    <source>
        <dbReference type="EMBL" id="MCC9630184.1"/>
    </source>
</evidence>